<dbReference type="Gene3D" id="2.40.240.10">
    <property type="entry name" value="Ribosomal Protein L25, Chain P"/>
    <property type="match status" value="1"/>
</dbReference>
<evidence type="ECO:0000313" key="3">
    <source>
        <dbReference type="Proteomes" id="UP000005615"/>
    </source>
</evidence>
<dbReference type="CDD" id="cd00495">
    <property type="entry name" value="Ribosomal_L25_TL5_CTC"/>
    <property type="match status" value="1"/>
</dbReference>
<dbReference type="NCBIfam" id="NF004130">
    <property type="entry name" value="PRK05618.1-5"/>
    <property type="match status" value="1"/>
</dbReference>
<evidence type="ECO:0000313" key="2">
    <source>
        <dbReference type="EMBL" id="EGG28726.1"/>
    </source>
</evidence>
<protein>
    <recommendedName>
        <fullName evidence="1">Large ribosomal subunit protein bL25</fullName>
    </recommendedName>
    <alternativeName>
        <fullName evidence="1">General stress protein CTC</fullName>
    </alternativeName>
</protein>
<dbReference type="InterPro" id="IPR020057">
    <property type="entry name" value="Ribosomal_bL25_b-dom"/>
</dbReference>
<keyword evidence="3" id="KW-1185">Reference proteome</keyword>
<reference evidence="2 3" key="1">
    <citation type="journal article" date="2011" name="J. Bacteriol.">
        <title>Genome sequence of strain IMCC3088, a proteorhodopsin-containing marine bacterium belonging to the OM60/NOR5 clade.</title>
        <authorList>
            <person name="Jang Y."/>
            <person name="Oh H.M."/>
            <person name="Kang I."/>
            <person name="Lee K."/>
            <person name="Yang S.J."/>
            <person name="Cho J.C."/>
        </authorList>
    </citation>
    <scope>NUCLEOTIDE SEQUENCE [LARGE SCALE GENOMIC DNA]</scope>
    <source>
        <strain evidence="2 3">IMCC3088</strain>
    </source>
</reference>
<gene>
    <name evidence="1" type="primary">rplY</name>
    <name evidence="1" type="synonym">ctc</name>
    <name evidence="2" type="ORF">IMCC3088_2588</name>
</gene>
<dbReference type="Pfam" id="PF14693">
    <property type="entry name" value="Ribosomal_TL5_C"/>
    <property type="match status" value="1"/>
</dbReference>
<evidence type="ECO:0000256" key="1">
    <source>
        <dbReference type="HAMAP-Rule" id="MF_01334"/>
    </source>
</evidence>
<keyword evidence="1 2" id="KW-0689">Ribosomal protein</keyword>
<dbReference type="NCBIfam" id="NF004128">
    <property type="entry name" value="PRK05618.1-2"/>
    <property type="match status" value="1"/>
</dbReference>
<dbReference type="GO" id="GO:0006412">
    <property type="term" value="P:translation"/>
    <property type="evidence" value="ECO:0007669"/>
    <property type="project" value="UniProtKB-UniRule"/>
</dbReference>
<accession>F3L4I7</accession>
<dbReference type="PANTHER" id="PTHR33284">
    <property type="entry name" value="RIBOSOMAL PROTEIN L25/GLN-TRNA SYNTHETASE, ANTI-CODON-BINDING DOMAIN-CONTAINING PROTEIN"/>
    <property type="match status" value="1"/>
</dbReference>
<dbReference type="GO" id="GO:0022625">
    <property type="term" value="C:cytosolic large ribosomal subunit"/>
    <property type="evidence" value="ECO:0007669"/>
    <property type="project" value="TreeGrafter"/>
</dbReference>
<dbReference type="InterPro" id="IPR020056">
    <property type="entry name" value="Rbsml_bL25/Gln-tRNA_synth_N"/>
</dbReference>
<name>F3L4I7_9GAMM</name>
<dbReference type="GO" id="GO:0003735">
    <property type="term" value="F:structural constituent of ribosome"/>
    <property type="evidence" value="ECO:0007669"/>
    <property type="project" value="InterPro"/>
</dbReference>
<keyword evidence="1" id="KW-0699">rRNA-binding</keyword>
<organism evidence="2 3">
    <name type="scientific">Aequoribacter fuscus</name>
    <dbReference type="NCBI Taxonomy" id="2518989"/>
    <lineage>
        <taxon>Bacteria</taxon>
        <taxon>Pseudomonadati</taxon>
        <taxon>Pseudomonadota</taxon>
        <taxon>Gammaproteobacteria</taxon>
        <taxon>Cellvibrionales</taxon>
        <taxon>Halieaceae</taxon>
        <taxon>Aequoribacter</taxon>
    </lineage>
</organism>
<dbReference type="STRING" id="2518989.IMCC3088_2588"/>
<keyword evidence="1" id="KW-0687">Ribonucleoprotein</keyword>
<proteinExistence type="inferred from homology"/>
<comment type="similarity">
    <text evidence="1">Belongs to the bacterial ribosomal protein bL25 family. CTC subfamily.</text>
</comment>
<comment type="subunit">
    <text evidence="1">Part of the 50S ribosomal subunit; part of the 5S rRNA/L5/L18/L25 subcomplex. Contacts the 5S rRNA. Binds to the 5S rRNA independently of L5 and L18.</text>
</comment>
<dbReference type="Pfam" id="PF01386">
    <property type="entry name" value="Ribosomal_L25p"/>
    <property type="match status" value="1"/>
</dbReference>
<dbReference type="Gene3D" id="2.170.120.20">
    <property type="entry name" value="Ribosomal protein L25, beta domain"/>
    <property type="match status" value="1"/>
</dbReference>
<dbReference type="InterPro" id="IPR020930">
    <property type="entry name" value="Ribosomal_uL5_bac-type"/>
</dbReference>
<dbReference type="RefSeq" id="WP_009576744.1">
    <property type="nucleotide sequence ID" value="NZ_AEIG01000085.1"/>
</dbReference>
<dbReference type="GO" id="GO:0008097">
    <property type="term" value="F:5S rRNA binding"/>
    <property type="evidence" value="ECO:0007669"/>
    <property type="project" value="InterPro"/>
</dbReference>
<dbReference type="PANTHER" id="PTHR33284:SF1">
    <property type="entry name" value="RIBOSOMAL PROTEIN L25_GLN-TRNA SYNTHETASE, ANTI-CODON-BINDING DOMAIN-CONTAINING PROTEIN"/>
    <property type="match status" value="1"/>
</dbReference>
<dbReference type="NCBIfam" id="NF004612">
    <property type="entry name" value="PRK05943.1"/>
    <property type="match status" value="1"/>
</dbReference>
<dbReference type="NCBIfam" id="TIGR00731">
    <property type="entry name" value="bL25_bact_ctc"/>
    <property type="match status" value="1"/>
</dbReference>
<dbReference type="AlphaFoldDB" id="F3L4I7"/>
<dbReference type="OrthoDB" id="9806411at2"/>
<dbReference type="Proteomes" id="UP000005615">
    <property type="component" value="Unassembled WGS sequence"/>
</dbReference>
<comment type="function">
    <text evidence="1">This is one of the proteins that binds to the 5S RNA in the ribosome where it forms part of the central protuberance.</text>
</comment>
<dbReference type="InterPro" id="IPR001021">
    <property type="entry name" value="Ribosomal_bL25_long"/>
</dbReference>
<keyword evidence="1" id="KW-0694">RNA-binding</keyword>
<dbReference type="EMBL" id="AEIG01000085">
    <property type="protein sequence ID" value="EGG28726.1"/>
    <property type="molecule type" value="Genomic_DNA"/>
</dbReference>
<dbReference type="InterPro" id="IPR029751">
    <property type="entry name" value="Ribosomal_L25_dom"/>
</dbReference>
<comment type="caution">
    <text evidence="2">The sequence shown here is derived from an EMBL/GenBank/DDBJ whole genome shotgun (WGS) entry which is preliminary data.</text>
</comment>
<dbReference type="InterPro" id="IPR011035">
    <property type="entry name" value="Ribosomal_bL25/Gln-tRNA_synth"/>
</dbReference>
<dbReference type="eggNOG" id="COG1825">
    <property type="taxonomic scope" value="Bacteria"/>
</dbReference>
<dbReference type="HAMAP" id="MF_01334">
    <property type="entry name" value="Ribosomal_bL25_CTC"/>
    <property type="match status" value="1"/>
</dbReference>
<dbReference type="SUPFAM" id="SSF50715">
    <property type="entry name" value="Ribosomal protein L25-like"/>
    <property type="match status" value="1"/>
</dbReference>
<sequence>MSDQFEVAVSARSDIGKGASRRLRRLENLVPGVVYGGHKDPVSVSVVSKDIEKSLENEAFYSHVLTLNFGDHTESAVLKDLQRHPATNKVVHLDFLRVVAGEAIKVQVPLHFTNEDTCKGVKIGGGMVQHQMTEIEVSCLPKDIPEFIEVDMTNVEVGAIVHLSDLTLPKGVTSVALSLGADHDLAVASVTPPKGGAAASGDSSDEADSE</sequence>
<dbReference type="InterPro" id="IPR037121">
    <property type="entry name" value="Ribosomal_bL25_C"/>
</dbReference>